<comment type="caution">
    <text evidence="1">The sequence shown here is derived from an EMBL/GenBank/DDBJ whole genome shotgun (WGS) entry which is preliminary data.</text>
</comment>
<dbReference type="InterPro" id="IPR036388">
    <property type="entry name" value="WH-like_DNA-bd_sf"/>
</dbReference>
<accession>A0ABT9YMY0</accession>
<dbReference type="GO" id="GO:0003677">
    <property type="term" value="F:DNA binding"/>
    <property type="evidence" value="ECO:0007669"/>
    <property type="project" value="UniProtKB-KW"/>
</dbReference>
<gene>
    <name evidence="1" type="ORF">J2S05_003772</name>
</gene>
<dbReference type="EMBL" id="JAUSUA010000007">
    <property type="protein sequence ID" value="MDQ0208948.1"/>
    <property type="molecule type" value="Genomic_DNA"/>
</dbReference>
<keyword evidence="1" id="KW-0238">DNA-binding</keyword>
<name>A0ABT9YMY0_9BACI</name>
<sequence length="116" mass="13394">MSKNSIAAKLDISRMTVIRCCKQLENLGIIRQFEMKRKSDMQQSSNAIVIQPFVTQEEKIFEQKCDSNKTTSFSKTNTKDYVEKPTQPQIKFYDLDSSYVPDEIVPEGFKLTVTPF</sequence>
<keyword evidence="2" id="KW-1185">Reference proteome</keyword>
<dbReference type="Proteomes" id="UP001225034">
    <property type="component" value="Unassembled WGS sequence"/>
</dbReference>
<organism evidence="1 2">
    <name type="scientific">Alkalicoccobacillus murimartini</name>
    <dbReference type="NCBI Taxonomy" id="171685"/>
    <lineage>
        <taxon>Bacteria</taxon>
        <taxon>Bacillati</taxon>
        <taxon>Bacillota</taxon>
        <taxon>Bacilli</taxon>
        <taxon>Bacillales</taxon>
        <taxon>Bacillaceae</taxon>
        <taxon>Alkalicoccobacillus</taxon>
    </lineage>
</organism>
<evidence type="ECO:0000313" key="2">
    <source>
        <dbReference type="Proteomes" id="UP001225034"/>
    </source>
</evidence>
<dbReference type="Pfam" id="PF13412">
    <property type="entry name" value="HTH_24"/>
    <property type="match status" value="1"/>
</dbReference>
<protein>
    <submittedName>
        <fullName evidence="1">DNA-binding Lrp family transcriptional regulator</fullName>
    </submittedName>
</protein>
<evidence type="ECO:0000313" key="1">
    <source>
        <dbReference type="EMBL" id="MDQ0208948.1"/>
    </source>
</evidence>
<reference evidence="1 2" key="1">
    <citation type="submission" date="2023-07" db="EMBL/GenBank/DDBJ databases">
        <title>Genomic Encyclopedia of Type Strains, Phase IV (KMG-IV): sequencing the most valuable type-strain genomes for metagenomic binning, comparative biology and taxonomic classification.</title>
        <authorList>
            <person name="Goeker M."/>
        </authorList>
    </citation>
    <scope>NUCLEOTIDE SEQUENCE [LARGE SCALE GENOMIC DNA]</scope>
    <source>
        <strain evidence="1 2">DSM 19154</strain>
    </source>
</reference>
<dbReference type="Gene3D" id="1.10.10.10">
    <property type="entry name" value="Winged helix-like DNA-binding domain superfamily/Winged helix DNA-binding domain"/>
    <property type="match status" value="1"/>
</dbReference>
<proteinExistence type="predicted"/>